<dbReference type="SUPFAM" id="SSF57903">
    <property type="entry name" value="FYVE/PHD zinc finger"/>
    <property type="match status" value="1"/>
</dbReference>
<dbReference type="PANTHER" id="PTHR12618:SF20">
    <property type="entry name" value="PHD AND RING FINGER DOMAIN-CONTAINING PROTEIN 1"/>
    <property type="match status" value="1"/>
</dbReference>
<dbReference type="InterPro" id="IPR019787">
    <property type="entry name" value="Znf_PHD-finger"/>
</dbReference>
<evidence type="ECO:0000256" key="1">
    <source>
        <dbReference type="ARBA" id="ARBA00022723"/>
    </source>
</evidence>
<dbReference type="PANTHER" id="PTHR12618">
    <property type="entry name" value="PHD AND RING FINGER DOMAIN-CONTAINING PROTEIN 1"/>
    <property type="match status" value="1"/>
</dbReference>
<dbReference type="PROSITE" id="PS01359">
    <property type="entry name" value="ZF_PHD_1"/>
    <property type="match status" value="1"/>
</dbReference>
<feature type="non-terminal residue" evidence="6">
    <location>
        <position position="1"/>
    </location>
</feature>
<gene>
    <name evidence="6" type="ORF">ANCDUO_27132</name>
</gene>
<keyword evidence="2 4" id="KW-0863">Zinc-finger</keyword>
<keyword evidence="1" id="KW-0479">Metal-binding</keyword>
<dbReference type="InterPro" id="IPR047157">
    <property type="entry name" value="PHRF1/Atg35"/>
</dbReference>
<dbReference type="Pfam" id="PF00628">
    <property type="entry name" value="PHD"/>
    <property type="match status" value="1"/>
</dbReference>
<dbReference type="OrthoDB" id="1935339at2759"/>
<evidence type="ECO:0000256" key="4">
    <source>
        <dbReference type="PROSITE-ProRule" id="PRU00146"/>
    </source>
</evidence>
<dbReference type="Proteomes" id="UP000054047">
    <property type="component" value="Unassembled WGS sequence"/>
</dbReference>
<dbReference type="AlphaFoldDB" id="A0A0C2BZU8"/>
<keyword evidence="7" id="KW-1185">Reference proteome</keyword>
<feature type="domain" description="PHD-type" evidence="5">
    <location>
        <begin position="46"/>
        <end position="97"/>
    </location>
</feature>
<proteinExistence type="predicted"/>
<keyword evidence="3" id="KW-0862">Zinc</keyword>
<dbReference type="InterPro" id="IPR001965">
    <property type="entry name" value="Znf_PHD"/>
</dbReference>
<evidence type="ECO:0000256" key="3">
    <source>
        <dbReference type="ARBA" id="ARBA00022833"/>
    </source>
</evidence>
<dbReference type="EMBL" id="KN791487">
    <property type="protein sequence ID" value="KIH42877.1"/>
    <property type="molecule type" value="Genomic_DNA"/>
</dbReference>
<evidence type="ECO:0000259" key="5">
    <source>
        <dbReference type="PROSITE" id="PS50016"/>
    </source>
</evidence>
<evidence type="ECO:0000313" key="6">
    <source>
        <dbReference type="EMBL" id="KIH42877.1"/>
    </source>
</evidence>
<dbReference type="Gene3D" id="3.30.40.10">
    <property type="entry name" value="Zinc/RING finger domain, C3HC4 (zinc finger)"/>
    <property type="match status" value="1"/>
</dbReference>
<dbReference type="InterPro" id="IPR013083">
    <property type="entry name" value="Znf_RING/FYVE/PHD"/>
</dbReference>
<evidence type="ECO:0000313" key="7">
    <source>
        <dbReference type="Proteomes" id="UP000054047"/>
    </source>
</evidence>
<reference evidence="6 7" key="1">
    <citation type="submission" date="2013-12" db="EMBL/GenBank/DDBJ databases">
        <title>Draft genome of the parsitic nematode Ancylostoma duodenale.</title>
        <authorList>
            <person name="Mitreva M."/>
        </authorList>
    </citation>
    <scope>NUCLEOTIDE SEQUENCE [LARGE SCALE GENOMIC DNA]</scope>
    <source>
        <strain evidence="6 7">Zhejiang</strain>
    </source>
</reference>
<dbReference type="GO" id="GO:0008270">
    <property type="term" value="F:zinc ion binding"/>
    <property type="evidence" value="ECO:0007669"/>
    <property type="project" value="UniProtKB-KW"/>
</dbReference>
<accession>A0A0C2BZU8</accession>
<evidence type="ECO:0000256" key="2">
    <source>
        <dbReference type="ARBA" id="ARBA00022771"/>
    </source>
</evidence>
<name>A0A0C2BZU8_9BILA</name>
<dbReference type="PROSITE" id="PS50016">
    <property type="entry name" value="ZF_PHD_2"/>
    <property type="match status" value="1"/>
</dbReference>
<dbReference type="InterPro" id="IPR011011">
    <property type="entry name" value="Znf_FYVE_PHD"/>
</dbReference>
<sequence length="137" mass="15598">CPSCRAEFGAIYTYEIVEARPKLVKVQKVEAPKEAEPFDETNPHDFTMCEICAGGQHEELLLICDQCDKGFHTYCLTPPLDGVPTTEQWFCPQCEQTRNSLPSTSRTTAPSARTIRLVQRTALAERVRRLLQRSRRL</sequence>
<organism evidence="6 7">
    <name type="scientific">Ancylostoma duodenale</name>
    <dbReference type="NCBI Taxonomy" id="51022"/>
    <lineage>
        <taxon>Eukaryota</taxon>
        <taxon>Metazoa</taxon>
        <taxon>Ecdysozoa</taxon>
        <taxon>Nematoda</taxon>
        <taxon>Chromadorea</taxon>
        <taxon>Rhabditida</taxon>
        <taxon>Rhabditina</taxon>
        <taxon>Rhabditomorpha</taxon>
        <taxon>Strongyloidea</taxon>
        <taxon>Ancylostomatidae</taxon>
        <taxon>Ancylostomatinae</taxon>
        <taxon>Ancylostoma</taxon>
    </lineage>
</organism>
<protein>
    <submittedName>
        <fullName evidence="6">PHD-finger</fullName>
    </submittedName>
</protein>
<dbReference type="SMART" id="SM00249">
    <property type="entry name" value="PHD"/>
    <property type="match status" value="1"/>
</dbReference>
<dbReference type="InterPro" id="IPR019786">
    <property type="entry name" value="Zinc_finger_PHD-type_CS"/>
</dbReference>